<keyword evidence="1" id="KW-0812">Transmembrane</keyword>
<sequence>MDKYVKLKKATVDLPLDPPKLRYKDLFVIILPASCACTILTGFLPTNLNLKNFTYFHYVAFTNDK</sequence>
<keyword evidence="3" id="KW-1185">Reference proteome</keyword>
<keyword evidence="1" id="KW-0472">Membrane</keyword>
<dbReference type="Proteomes" id="UP000218542">
    <property type="component" value="Unassembled WGS sequence"/>
</dbReference>
<organism evidence="2 3">
    <name type="scientific">Candidatus Scalindua japonica</name>
    <dbReference type="NCBI Taxonomy" id="1284222"/>
    <lineage>
        <taxon>Bacteria</taxon>
        <taxon>Pseudomonadati</taxon>
        <taxon>Planctomycetota</taxon>
        <taxon>Candidatus Brocadiia</taxon>
        <taxon>Candidatus Brocadiales</taxon>
        <taxon>Candidatus Scalinduaceae</taxon>
        <taxon>Candidatus Scalindua</taxon>
    </lineage>
</organism>
<dbReference type="EMBL" id="BAOS01000001">
    <property type="protein sequence ID" value="GAX59303.1"/>
    <property type="molecule type" value="Genomic_DNA"/>
</dbReference>
<evidence type="ECO:0000313" key="3">
    <source>
        <dbReference type="Proteomes" id="UP000218542"/>
    </source>
</evidence>
<dbReference type="GO" id="GO:0016829">
    <property type="term" value="F:lyase activity"/>
    <property type="evidence" value="ECO:0007669"/>
    <property type="project" value="UniProtKB-KW"/>
</dbReference>
<comment type="caution">
    <text evidence="2">The sequence shown here is derived from an EMBL/GenBank/DDBJ whole genome shotgun (WGS) entry which is preliminary data.</text>
</comment>
<dbReference type="AlphaFoldDB" id="A0A286TTW6"/>
<keyword evidence="2" id="KW-0456">Lyase</keyword>
<proteinExistence type="predicted"/>
<protein>
    <submittedName>
        <fullName evidence="2">DNA repair photolyase</fullName>
    </submittedName>
</protein>
<evidence type="ECO:0000256" key="1">
    <source>
        <dbReference type="SAM" id="Phobius"/>
    </source>
</evidence>
<reference evidence="3" key="1">
    <citation type="journal article" date="2017" name="Environ. Microbiol. Rep.">
        <title>Genetic Diversity of Marine Anaerobic Ammonium-Oxidizing Bacteria as Revealed by Genomic and Proteomic Analyses of 'Candidatus Scalindua japonica'.</title>
        <authorList>
            <person name="Oshiki M."/>
            <person name="Mizuto K."/>
            <person name="Kimura Z."/>
            <person name="Kindaichi T."/>
            <person name="Satoh H."/>
            <person name="Okabe S."/>
        </authorList>
    </citation>
    <scope>NUCLEOTIDE SEQUENCE [LARGE SCALE GENOMIC DNA]</scope>
    <source>
        <strain evidence="3">husup-a2</strain>
    </source>
</reference>
<feature type="transmembrane region" description="Helical" evidence="1">
    <location>
        <begin position="26"/>
        <end position="44"/>
    </location>
</feature>
<accession>A0A286TTW6</accession>
<evidence type="ECO:0000313" key="2">
    <source>
        <dbReference type="EMBL" id="GAX59303.1"/>
    </source>
</evidence>
<keyword evidence="1" id="KW-1133">Transmembrane helix</keyword>
<gene>
    <name evidence="2" type="ORF">SCALIN_C01_0234</name>
</gene>
<name>A0A286TTW6_9BACT</name>